<dbReference type="Proteomes" id="UP000192578">
    <property type="component" value="Unassembled WGS sequence"/>
</dbReference>
<organism evidence="1 2">
    <name type="scientific">Hypsibius exemplaris</name>
    <name type="common">Freshwater tardigrade</name>
    <dbReference type="NCBI Taxonomy" id="2072580"/>
    <lineage>
        <taxon>Eukaryota</taxon>
        <taxon>Metazoa</taxon>
        <taxon>Ecdysozoa</taxon>
        <taxon>Tardigrada</taxon>
        <taxon>Eutardigrada</taxon>
        <taxon>Parachela</taxon>
        <taxon>Hypsibioidea</taxon>
        <taxon>Hypsibiidae</taxon>
        <taxon>Hypsibius</taxon>
    </lineage>
</organism>
<proteinExistence type="predicted"/>
<sequence>MAALPDSTAEKILCTRHVLKTVHAGVQQRVKDSSTASNRKASFWNAMYAENVAKCMSVLAVLQADMSQFPSVAAYLKNNSPTSAWSKGLEFPGDDDEKKKLEEDKAKFEGLCKIRDMVCGHFF</sequence>
<comment type="caution">
    <text evidence="1">The sequence shown here is derived from an EMBL/GenBank/DDBJ whole genome shotgun (WGS) entry which is preliminary data.</text>
</comment>
<evidence type="ECO:0000313" key="1">
    <source>
        <dbReference type="EMBL" id="OQV20242.1"/>
    </source>
</evidence>
<dbReference type="AlphaFoldDB" id="A0A1W0WYN4"/>
<protein>
    <submittedName>
        <fullName evidence="1">Uncharacterized protein</fullName>
    </submittedName>
</protein>
<keyword evidence="2" id="KW-1185">Reference proteome</keyword>
<reference evidence="2" key="1">
    <citation type="submission" date="2017-01" db="EMBL/GenBank/DDBJ databases">
        <title>Comparative genomics of anhydrobiosis in the tardigrade Hypsibius dujardini.</title>
        <authorList>
            <person name="Yoshida Y."/>
            <person name="Koutsovoulos G."/>
            <person name="Laetsch D."/>
            <person name="Stevens L."/>
            <person name="Kumar S."/>
            <person name="Horikawa D."/>
            <person name="Ishino K."/>
            <person name="Komine S."/>
            <person name="Tomita M."/>
            <person name="Blaxter M."/>
            <person name="Arakawa K."/>
        </authorList>
    </citation>
    <scope>NUCLEOTIDE SEQUENCE [LARGE SCALE GENOMIC DNA]</scope>
    <source>
        <strain evidence="2">Z151</strain>
    </source>
</reference>
<name>A0A1W0WYN4_HYPEX</name>
<evidence type="ECO:0000313" key="2">
    <source>
        <dbReference type="Proteomes" id="UP000192578"/>
    </source>
</evidence>
<gene>
    <name evidence="1" type="ORF">BV898_05796</name>
</gene>
<dbReference type="EMBL" id="MTYJ01000032">
    <property type="protein sequence ID" value="OQV20242.1"/>
    <property type="molecule type" value="Genomic_DNA"/>
</dbReference>
<accession>A0A1W0WYN4</accession>